<dbReference type="AlphaFoldDB" id="A0A6I4VT38"/>
<dbReference type="InterPro" id="IPR058533">
    <property type="entry name" value="Cation_efflux_TM"/>
</dbReference>
<protein>
    <submittedName>
        <fullName evidence="8">Cation transporter</fullName>
    </submittedName>
</protein>
<evidence type="ECO:0000256" key="2">
    <source>
        <dbReference type="ARBA" id="ARBA00022692"/>
    </source>
</evidence>
<dbReference type="GO" id="GO:0005385">
    <property type="term" value="F:zinc ion transmembrane transporter activity"/>
    <property type="evidence" value="ECO:0007669"/>
    <property type="project" value="TreeGrafter"/>
</dbReference>
<feature type="transmembrane region" description="Helical" evidence="6">
    <location>
        <begin position="134"/>
        <end position="153"/>
    </location>
</feature>
<evidence type="ECO:0000256" key="4">
    <source>
        <dbReference type="ARBA" id="ARBA00023136"/>
    </source>
</evidence>
<feature type="region of interest" description="Disordered" evidence="5">
    <location>
        <begin position="245"/>
        <end position="275"/>
    </location>
</feature>
<feature type="transmembrane region" description="Helical" evidence="6">
    <location>
        <begin position="173"/>
        <end position="190"/>
    </location>
</feature>
<dbReference type="Proteomes" id="UP000430692">
    <property type="component" value="Unassembled WGS sequence"/>
</dbReference>
<gene>
    <name evidence="8" type="ORF">GSM42_06400</name>
</gene>
<dbReference type="InterPro" id="IPR027469">
    <property type="entry name" value="Cation_efflux_TMD_sf"/>
</dbReference>
<comment type="caution">
    <text evidence="8">The sequence shown here is derived from an EMBL/GenBank/DDBJ whole genome shotgun (WGS) entry which is preliminary data.</text>
</comment>
<dbReference type="PANTHER" id="PTHR11562:SF17">
    <property type="entry name" value="RE54080P-RELATED"/>
    <property type="match status" value="1"/>
</dbReference>
<dbReference type="GO" id="GO:0005886">
    <property type="term" value="C:plasma membrane"/>
    <property type="evidence" value="ECO:0007669"/>
    <property type="project" value="TreeGrafter"/>
</dbReference>
<reference evidence="8 9" key="1">
    <citation type="submission" date="2019-12" db="EMBL/GenBank/DDBJ databases">
        <title>Whole-genome analyses of novel actinobacteria.</title>
        <authorList>
            <person name="Sahin N."/>
            <person name="Saygin H."/>
        </authorList>
    </citation>
    <scope>NUCLEOTIDE SEQUENCE [LARGE SCALE GENOMIC DNA]</scope>
    <source>
        <strain evidence="8 9">KC615</strain>
    </source>
</reference>
<feature type="transmembrane region" description="Helical" evidence="6">
    <location>
        <begin position="100"/>
        <end position="119"/>
    </location>
</feature>
<evidence type="ECO:0000256" key="5">
    <source>
        <dbReference type="SAM" id="MobiDB-lite"/>
    </source>
</evidence>
<evidence type="ECO:0000256" key="6">
    <source>
        <dbReference type="SAM" id="Phobius"/>
    </source>
</evidence>
<comment type="subcellular location">
    <subcellularLocation>
        <location evidence="1">Membrane</location>
        <topology evidence="1">Multi-pass membrane protein</topology>
    </subcellularLocation>
</comment>
<feature type="compositionally biased region" description="Basic and acidic residues" evidence="5">
    <location>
        <begin position="246"/>
        <end position="260"/>
    </location>
</feature>
<feature type="domain" description="Cation efflux protein transmembrane" evidence="7">
    <location>
        <begin position="100"/>
        <end position="220"/>
    </location>
</feature>
<name>A0A6I4VT38_9BACL</name>
<proteinExistence type="predicted"/>
<keyword evidence="9" id="KW-1185">Reference proteome</keyword>
<keyword evidence="3 6" id="KW-1133">Transmembrane helix</keyword>
<evidence type="ECO:0000256" key="1">
    <source>
        <dbReference type="ARBA" id="ARBA00004141"/>
    </source>
</evidence>
<evidence type="ECO:0000256" key="3">
    <source>
        <dbReference type="ARBA" id="ARBA00022989"/>
    </source>
</evidence>
<dbReference type="PANTHER" id="PTHR11562">
    <property type="entry name" value="CATION EFFLUX PROTEIN/ ZINC TRANSPORTER"/>
    <property type="match status" value="1"/>
</dbReference>
<feature type="domain" description="Cation efflux protein transmembrane" evidence="7">
    <location>
        <begin position="22"/>
        <end position="68"/>
    </location>
</feature>
<keyword evidence="2 6" id="KW-0812">Transmembrane</keyword>
<evidence type="ECO:0000259" key="7">
    <source>
        <dbReference type="Pfam" id="PF01545"/>
    </source>
</evidence>
<keyword evidence="4 6" id="KW-0472">Membrane</keyword>
<feature type="transmembrane region" description="Helical" evidence="6">
    <location>
        <begin position="51"/>
        <end position="70"/>
    </location>
</feature>
<evidence type="ECO:0000313" key="8">
    <source>
        <dbReference type="EMBL" id="MXQ53365.1"/>
    </source>
</evidence>
<dbReference type="Pfam" id="PF01545">
    <property type="entry name" value="Cation_efflux"/>
    <property type="match status" value="2"/>
</dbReference>
<dbReference type="RefSeq" id="WP_160800713.1">
    <property type="nucleotide sequence ID" value="NZ_WUUL01000003.1"/>
</dbReference>
<dbReference type="EMBL" id="WUUL01000003">
    <property type="protein sequence ID" value="MXQ53365.1"/>
    <property type="molecule type" value="Genomic_DNA"/>
</dbReference>
<sequence>MHKHFIESRDPFRNRKITGILLLLLLSGFMIQFVGGLYAHSSSVMSDAFHMLVDGTSQLVYWLVLTIAVWKMRPPEWFSKLHPSLSTILQNLKTTSLWKLGDFVCMMLLFVAASSTIFLSVDRLAYPQRVQLEVSLPVVVIGLAVNLVNLLVLIGSRSQDDLKGVLLHVKSDLYHSIIILIGQLVVWGFGNQFSFVDSLLGLWLGAKMMQWSGKLLKETMQGKQFAIKGVMVHFPALAGHSCMSHSRPEGAEDTIEEHRHTHEHKKKESHHCCSH</sequence>
<dbReference type="Gene3D" id="1.20.1510.10">
    <property type="entry name" value="Cation efflux protein transmembrane domain"/>
    <property type="match status" value="1"/>
</dbReference>
<evidence type="ECO:0000313" key="9">
    <source>
        <dbReference type="Proteomes" id="UP000430692"/>
    </source>
</evidence>
<feature type="transmembrane region" description="Helical" evidence="6">
    <location>
        <begin position="20"/>
        <end position="39"/>
    </location>
</feature>
<feature type="compositionally biased region" description="Basic residues" evidence="5">
    <location>
        <begin position="261"/>
        <end position="275"/>
    </location>
</feature>
<dbReference type="InterPro" id="IPR050681">
    <property type="entry name" value="CDF/SLC30A"/>
</dbReference>
<accession>A0A6I4VT38</accession>
<dbReference type="SUPFAM" id="SSF161111">
    <property type="entry name" value="Cation efflux protein transmembrane domain-like"/>
    <property type="match status" value="2"/>
</dbReference>
<organism evidence="8 9">
    <name type="scientific">Shimazuella alba</name>
    <dbReference type="NCBI Taxonomy" id="2690964"/>
    <lineage>
        <taxon>Bacteria</taxon>
        <taxon>Bacillati</taxon>
        <taxon>Bacillota</taxon>
        <taxon>Bacilli</taxon>
        <taxon>Bacillales</taxon>
        <taxon>Thermoactinomycetaceae</taxon>
        <taxon>Shimazuella</taxon>
    </lineage>
</organism>